<comment type="similarity">
    <text evidence="11">Belongs to the UPF0053 family. PaeA subfamily.</text>
</comment>
<evidence type="ECO:0000313" key="19">
    <source>
        <dbReference type="Proteomes" id="UP000323671"/>
    </source>
</evidence>
<comment type="function">
    <text evidence="10">Involved in cadaverine and putrescine tolerance in stationary phase. May facilitate the efflux of both cadaverine and putrescine from the cytoplasm, reducing potentially toxic levels under certain stress conditions.</text>
</comment>
<dbReference type="InterPro" id="IPR036318">
    <property type="entry name" value="FAD-bd_PCMH-like_sf"/>
</dbReference>
<dbReference type="PANTHER" id="PTHR22777">
    <property type="entry name" value="HEMOLYSIN-RELATED"/>
    <property type="match status" value="1"/>
</dbReference>
<keyword evidence="7 14" id="KW-1133">Transmembrane helix</keyword>
<dbReference type="Pfam" id="PF00571">
    <property type="entry name" value="CBS"/>
    <property type="match status" value="1"/>
</dbReference>
<name>A0A5C1EAS8_9RHOO</name>
<evidence type="ECO:0000256" key="5">
    <source>
        <dbReference type="ARBA" id="ARBA00022692"/>
    </source>
</evidence>
<evidence type="ECO:0000256" key="1">
    <source>
        <dbReference type="ARBA" id="ARBA00004429"/>
    </source>
</evidence>
<proteinExistence type="inferred from homology"/>
<feature type="domain" description="CBS" evidence="16">
    <location>
        <begin position="219"/>
        <end position="278"/>
    </location>
</feature>
<dbReference type="PROSITE" id="PS51371">
    <property type="entry name" value="CBS"/>
    <property type="match status" value="2"/>
</dbReference>
<dbReference type="CDD" id="cd04590">
    <property type="entry name" value="CBS_pair_CorC_HlyC_assoc"/>
    <property type="match status" value="1"/>
</dbReference>
<evidence type="ECO:0000256" key="8">
    <source>
        <dbReference type="ARBA" id="ARBA00023122"/>
    </source>
</evidence>
<dbReference type="Gene3D" id="3.30.465.10">
    <property type="match status" value="1"/>
</dbReference>
<dbReference type="PROSITE" id="PS51846">
    <property type="entry name" value="CNNM"/>
    <property type="match status" value="1"/>
</dbReference>
<dbReference type="SUPFAM" id="SSF56176">
    <property type="entry name" value="FAD-binding/transporter-associated domain-like"/>
    <property type="match status" value="1"/>
</dbReference>
<dbReference type="Gene3D" id="3.10.580.10">
    <property type="entry name" value="CBS-domain"/>
    <property type="match status" value="1"/>
</dbReference>
<dbReference type="SMART" id="SM01091">
    <property type="entry name" value="CorC_HlyC"/>
    <property type="match status" value="1"/>
</dbReference>
<feature type="transmembrane region" description="Helical" evidence="15">
    <location>
        <begin position="135"/>
        <end position="157"/>
    </location>
</feature>
<feature type="transmembrane region" description="Helical" evidence="15">
    <location>
        <begin position="99"/>
        <end position="123"/>
    </location>
</feature>
<keyword evidence="2" id="KW-0813">Transport</keyword>
<dbReference type="Proteomes" id="UP000323671">
    <property type="component" value="Chromosome"/>
</dbReference>
<dbReference type="InterPro" id="IPR000644">
    <property type="entry name" value="CBS_dom"/>
</dbReference>
<evidence type="ECO:0000256" key="7">
    <source>
        <dbReference type="ARBA" id="ARBA00022989"/>
    </source>
</evidence>
<evidence type="ECO:0000256" key="14">
    <source>
        <dbReference type="PROSITE-ProRule" id="PRU01193"/>
    </source>
</evidence>
<dbReference type="InterPro" id="IPR005170">
    <property type="entry name" value="Transptr-assoc_dom"/>
</dbReference>
<keyword evidence="4" id="KW-0997">Cell inner membrane</keyword>
<dbReference type="Pfam" id="PF01595">
    <property type="entry name" value="CNNM"/>
    <property type="match status" value="1"/>
</dbReference>
<dbReference type="AlphaFoldDB" id="A0A5C1EAS8"/>
<feature type="transmembrane region" description="Helical" evidence="15">
    <location>
        <begin position="59"/>
        <end position="79"/>
    </location>
</feature>
<evidence type="ECO:0000259" key="16">
    <source>
        <dbReference type="PROSITE" id="PS51371"/>
    </source>
</evidence>
<keyword evidence="8 13" id="KW-0129">CBS domain</keyword>
<keyword evidence="19" id="KW-1185">Reference proteome</keyword>
<evidence type="ECO:0000256" key="11">
    <source>
        <dbReference type="ARBA" id="ARBA00038280"/>
    </source>
</evidence>
<dbReference type="GO" id="GO:0050660">
    <property type="term" value="F:flavin adenine dinucleotide binding"/>
    <property type="evidence" value="ECO:0007669"/>
    <property type="project" value="InterPro"/>
</dbReference>
<sequence>MTDHLLVILGLIAASAFFSMAEIALAASRRLKLQQLADTPGPQGERAVRVLQLQAEPGYFFTVVQIGVNAVAILGGIVGEGAFSPVFAQALAWVLPAEQAATGGFVLSFALVTSLFILFADLVPKRLAMIAPEAVALRIVAPMGFFLTLFRPLVWLFSGLANLFFRVFDLPTARHNDITQADIVALASAGAQAGVLDKEEHALIENVFELESRTVPSSMTPRESVVFFTLQDSEASLREKIAAHPHGKYPVCDGGIDRVIGYVDGKDLLLRALNGQPLALKSEPVLKNVLIIPDTLTLSEVLKRFKAASEDFALIMNEYALVVGLITLEDVISTVMGDLVSPLAEEQIVRRDADSWLIDGITPVEDVMRALSIDDFPETENYETIAGFMMYTLRKIPRRTDAVTHAGFKFEVVDIDNYRIDQLLVTRLVPGEAGGADEGHPRGGH</sequence>
<evidence type="ECO:0000259" key="17">
    <source>
        <dbReference type="PROSITE" id="PS51846"/>
    </source>
</evidence>
<organism evidence="18 19">
    <name type="scientific">Oryzomicrobium terrae</name>
    <dbReference type="NCBI Taxonomy" id="1735038"/>
    <lineage>
        <taxon>Bacteria</taxon>
        <taxon>Pseudomonadati</taxon>
        <taxon>Pseudomonadota</taxon>
        <taxon>Betaproteobacteria</taxon>
        <taxon>Rhodocyclales</taxon>
        <taxon>Rhodocyclaceae</taxon>
        <taxon>Oryzomicrobium</taxon>
    </lineage>
</organism>
<evidence type="ECO:0000256" key="12">
    <source>
        <dbReference type="ARBA" id="ARBA00039818"/>
    </source>
</evidence>
<reference evidence="18 19" key="1">
    <citation type="submission" date="2017-07" db="EMBL/GenBank/DDBJ databases">
        <title>Complete genome sequence of Oryzomicrobium terrae TPP412.</title>
        <authorList>
            <person name="Chiu L.-W."/>
            <person name="Lo K.-J."/>
            <person name="Tsai Y.-M."/>
            <person name="Lin S.-S."/>
            <person name="Kuo C.-H."/>
            <person name="Liu C.-T."/>
        </authorList>
    </citation>
    <scope>NUCLEOTIDE SEQUENCE [LARGE SCALE GENOMIC DNA]</scope>
    <source>
        <strain evidence="18 19">TPP412</strain>
    </source>
</reference>
<accession>A0A5C1EAS8</accession>
<dbReference type="Pfam" id="PF03471">
    <property type="entry name" value="CorC_HlyC"/>
    <property type="match status" value="1"/>
</dbReference>
<dbReference type="KEGG" id="otr:OTERR_22780"/>
<evidence type="ECO:0000256" key="2">
    <source>
        <dbReference type="ARBA" id="ARBA00022448"/>
    </source>
</evidence>
<dbReference type="EMBL" id="CP022579">
    <property type="protein sequence ID" value="QEL65754.1"/>
    <property type="molecule type" value="Genomic_DNA"/>
</dbReference>
<keyword evidence="9 14" id="KW-0472">Membrane</keyword>
<comment type="subcellular location">
    <subcellularLocation>
        <location evidence="1">Cell inner membrane</location>
        <topology evidence="1">Multi-pass membrane protein</topology>
    </subcellularLocation>
</comment>
<keyword evidence="6" id="KW-0677">Repeat</keyword>
<evidence type="ECO:0000313" key="18">
    <source>
        <dbReference type="EMBL" id="QEL65754.1"/>
    </source>
</evidence>
<dbReference type="PANTHER" id="PTHR22777:SF16">
    <property type="entry name" value="POLYAMINE EXPORT PROTEIN"/>
    <property type="match status" value="1"/>
</dbReference>
<dbReference type="RefSeq" id="WP_149425854.1">
    <property type="nucleotide sequence ID" value="NZ_CP022579.1"/>
</dbReference>
<evidence type="ECO:0000256" key="10">
    <source>
        <dbReference type="ARBA" id="ARBA00037177"/>
    </source>
</evidence>
<feature type="domain" description="CBS" evidence="16">
    <location>
        <begin position="285"/>
        <end position="345"/>
    </location>
</feature>
<dbReference type="InterPro" id="IPR016169">
    <property type="entry name" value="FAD-bd_PCMH_sub2"/>
</dbReference>
<keyword evidence="5 14" id="KW-0812">Transmembrane</keyword>
<protein>
    <recommendedName>
        <fullName evidence="12">Polyamine export protein</fullName>
    </recommendedName>
</protein>
<evidence type="ECO:0000256" key="13">
    <source>
        <dbReference type="PROSITE-ProRule" id="PRU00703"/>
    </source>
</evidence>
<keyword evidence="3" id="KW-1003">Cell membrane</keyword>
<dbReference type="InterPro" id="IPR002550">
    <property type="entry name" value="CNNM"/>
</dbReference>
<gene>
    <name evidence="18" type="ORF">OTERR_22780</name>
</gene>
<feature type="domain" description="CNNM transmembrane" evidence="17">
    <location>
        <begin position="1"/>
        <end position="200"/>
    </location>
</feature>
<feature type="transmembrane region" description="Helical" evidence="15">
    <location>
        <begin position="6"/>
        <end position="27"/>
    </location>
</feature>
<evidence type="ECO:0000256" key="6">
    <source>
        <dbReference type="ARBA" id="ARBA00022737"/>
    </source>
</evidence>
<evidence type="ECO:0000256" key="9">
    <source>
        <dbReference type="ARBA" id="ARBA00023136"/>
    </source>
</evidence>
<dbReference type="FunFam" id="3.10.580.10:FF:000005">
    <property type="entry name" value="HlyC/CorC family transporter"/>
    <property type="match status" value="1"/>
</dbReference>
<evidence type="ECO:0000256" key="4">
    <source>
        <dbReference type="ARBA" id="ARBA00022519"/>
    </source>
</evidence>
<dbReference type="InterPro" id="IPR046342">
    <property type="entry name" value="CBS_dom_sf"/>
</dbReference>
<dbReference type="SUPFAM" id="SSF54631">
    <property type="entry name" value="CBS-domain pair"/>
    <property type="match status" value="1"/>
</dbReference>
<evidence type="ECO:0000256" key="3">
    <source>
        <dbReference type="ARBA" id="ARBA00022475"/>
    </source>
</evidence>
<dbReference type="GO" id="GO:0005886">
    <property type="term" value="C:plasma membrane"/>
    <property type="evidence" value="ECO:0007669"/>
    <property type="project" value="UniProtKB-SubCell"/>
</dbReference>
<dbReference type="InterPro" id="IPR044751">
    <property type="entry name" value="Ion_transp-like_CBS"/>
</dbReference>
<evidence type="ECO:0000256" key="15">
    <source>
        <dbReference type="SAM" id="Phobius"/>
    </source>
</evidence>